<proteinExistence type="predicted"/>
<dbReference type="Proteomes" id="UP000001307">
    <property type="component" value="Unassembled WGS sequence"/>
</dbReference>
<accession>E4X751</accession>
<dbReference type="EMBL" id="FN653027">
    <property type="protein sequence ID" value="CBY08008.1"/>
    <property type="molecule type" value="Genomic_DNA"/>
</dbReference>
<organism evidence="1">
    <name type="scientific">Oikopleura dioica</name>
    <name type="common">Tunicate</name>
    <dbReference type="NCBI Taxonomy" id="34765"/>
    <lineage>
        <taxon>Eukaryota</taxon>
        <taxon>Metazoa</taxon>
        <taxon>Chordata</taxon>
        <taxon>Tunicata</taxon>
        <taxon>Appendicularia</taxon>
        <taxon>Copelata</taxon>
        <taxon>Oikopleuridae</taxon>
        <taxon>Oikopleura</taxon>
    </lineage>
</organism>
<dbReference type="InParanoid" id="E4X751"/>
<reference evidence="1" key="1">
    <citation type="journal article" date="2010" name="Science">
        <title>Plasticity of animal genome architecture unmasked by rapid evolution of a pelagic tunicate.</title>
        <authorList>
            <person name="Denoeud F."/>
            <person name="Henriet S."/>
            <person name="Mungpakdee S."/>
            <person name="Aury J.M."/>
            <person name="Da Silva C."/>
            <person name="Brinkmann H."/>
            <person name="Mikhaleva J."/>
            <person name="Olsen L.C."/>
            <person name="Jubin C."/>
            <person name="Canestro C."/>
            <person name="Bouquet J.M."/>
            <person name="Danks G."/>
            <person name="Poulain J."/>
            <person name="Campsteijn C."/>
            <person name="Adamski M."/>
            <person name="Cross I."/>
            <person name="Yadetie F."/>
            <person name="Muffato M."/>
            <person name="Louis A."/>
            <person name="Butcher S."/>
            <person name="Tsagkogeorga G."/>
            <person name="Konrad A."/>
            <person name="Singh S."/>
            <person name="Jensen M.F."/>
            <person name="Cong E.H."/>
            <person name="Eikeseth-Otteraa H."/>
            <person name="Noel B."/>
            <person name="Anthouard V."/>
            <person name="Porcel B.M."/>
            <person name="Kachouri-Lafond R."/>
            <person name="Nishino A."/>
            <person name="Ugolini M."/>
            <person name="Chourrout P."/>
            <person name="Nishida H."/>
            <person name="Aasland R."/>
            <person name="Huzurbazar S."/>
            <person name="Westhof E."/>
            <person name="Delsuc F."/>
            <person name="Lehrach H."/>
            <person name="Reinhardt R."/>
            <person name="Weissenbach J."/>
            <person name="Roy S.W."/>
            <person name="Artiguenave F."/>
            <person name="Postlethwait J.H."/>
            <person name="Manak J.R."/>
            <person name="Thompson E.M."/>
            <person name="Jaillon O."/>
            <person name="Du Pasquier L."/>
            <person name="Boudinot P."/>
            <person name="Liberles D.A."/>
            <person name="Volff J.N."/>
            <person name="Philippe H."/>
            <person name="Lenhard B."/>
            <person name="Roest Crollius H."/>
            <person name="Wincker P."/>
            <person name="Chourrout D."/>
        </authorList>
    </citation>
    <scope>NUCLEOTIDE SEQUENCE [LARGE SCALE GENOMIC DNA]</scope>
</reference>
<gene>
    <name evidence="1" type="ORF">GSOID_T00003375001</name>
</gene>
<protein>
    <submittedName>
        <fullName evidence="1">Uncharacterized protein</fullName>
    </submittedName>
</protein>
<evidence type="ECO:0000313" key="2">
    <source>
        <dbReference type="Proteomes" id="UP000001307"/>
    </source>
</evidence>
<dbReference type="AlphaFoldDB" id="E4X751"/>
<keyword evidence="2" id="KW-1185">Reference proteome</keyword>
<evidence type="ECO:0000313" key="1">
    <source>
        <dbReference type="EMBL" id="CBY08008.1"/>
    </source>
</evidence>
<sequence>MISFVRLPSYARLSWGTSTEAMNKNCATVEWEHEFENEEEEANQKARKRGIDREIVGAAPTRKCAFFRENNIHRVSLWKSRNTDSFTA</sequence>
<name>E4X751_OIKDI</name>